<dbReference type="InterPro" id="IPR012912">
    <property type="entry name" value="Plasmid_pRiA4b_Orf3-like"/>
</dbReference>
<reference evidence="2 3" key="1">
    <citation type="submission" date="2019-06" db="EMBL/GenBank/DDBJ databases">
        <title>Whole genome shotgun sequence of Glutamicibacter nicotianae NBRC 14234.</title>
        <authorList>
            <person name="Hosoyama A."/>
            <person name="Uohara A."/>
            <person name="Ohji S."/>
            <person name="Ichikawa N."/>
        </authorList>
    </citation>
    <scope>NUCLEOTIDE SEQUENCE [LARGE SCALE GENOMIC DNA]</scope>
    <source>
        <strain evidence="2 3">NBRC 14234</strain>
    </source>
</reference>
<accession>A0ABQ0RLA1</accession>
<organism evidence="2 3">
    <name type="scientific">Glutamicibacter nicotianae</name>
    <name type="common">Arthrobacter nicotianae</name>
    <dbReference type="NCBI Taxonomy" id="37929"/>
    <lineage>
        <taxon>Bacteria</taxon>
        <taxon>Bacillati</taxon>
        <taxon>Actinomycetota</taxon>
        <taxon>Actinomycetes</taxon>
        <taxon>Micrococcales</taxon>
        <taxon>Micrococcaceae</taxon>
        <taxon>Glutamicibacter</taxon>
    </lineage>
</organism>
<comment type="caution">
    <text evidence="2">The sequence shown here is derived from an EMBL/GenBank/DDBJ whole genome shotgun (WGS) entry which is preliminary data.</text>
</comment>
<dbReference type="InterPro" id="IPR024047">
    <property type="entry name" value="MM3350-like_sf"/>
</dbReference>
<evidence type="ECO:0000313" key="3">
    <source>
        <dbReference type="Proteomes" id="UP000316242"/>
    </source>
</evidence>
<protein>
    <recommendedName>
        <fullName evidence="1">Plasmid pRiA4b Orf3-like domain-containing protein</fullName>
    </recommendedName>
</protein>
<feature type="domain" description="Plasmid pRiA4b Orf3-like" evidence="1">
    <location>
        <begin position="14"/>
        <end position="206"/>
    </location>
</feature>
<dbReference type="SUPFAM" id="SSF159941">
    <property type="entry name" value="MM3350-like"/>
    <property type="match status" value="1"/>
</dbReference>
<sequence>MLKTMTGVISLQRMLTVRIELVGSDPLIWRTMDMDDSLMLDEAGLALQCAMGWEHAHLQAFHSINPHLRSRTDEAITWYEEQSRLEIGLGEAQETTTLGQALRAAEGELYFEYDFGDGWMHKITVVSQHAKAAGDPPYRVVDGELRAPLEDSGGIHGWYEKLGFFNGNPAPDSWEDLEDDEAEQIIAWMHWRGGRWNPFNPGVFDAEVAGRRLELLAAQGAGFNGLGRWFESMDPELRLAMSVPAAQIGLGLQPAGGPPPSWFIQLVRPFTVLAELCSDGLILTKAGWMPPKVVGDLVERSDLEGIDFESGSSKRENNMLTVARIREAAQRMGHLRKAKGVLTTTQRGRKLMDDPTAMAEHMASRLAQYKGNDVRDRNIECDSTFAGWLIRAGRYIPDRMQRYSAQPEFFLDRSEILEIFGYWDPNQQRPVNGDSWLPSVEEWYLVERLLEYRLHREDKKEELNPRLAELSRYLLQH</sequence>
<dbReference type="EMBL" id="BJNE01000006">
    <property type="protein sequence ID" value="GEC12578.1"/>
    <property type="molecule type" value="Genomic_DNA"/>
</dbReference>
<dbReference type="Proteomes" id="UP000316242">
    <property type="component" value="Unassembled WGS sequence"/>
</dbReference>
<dbReference type="Gene3D" id="3.10.290.30">
    <property type="entry name" value="MM3350-like"/>
    <property type="match status" value="1"/>
</dbReference>
<dbReference type="PANTHER" id="PTHR41878:SF1">
    <property type="entry name" value="TNPR PROTEIN"/>
    <property type="match status" value="1"/>
</dbReference>
<evidence type="ECO:0000313" key="2">
    <source>
        <dbReference type="EMBL" id="GEC12578.1"/>
    </source>
</evidence>
<keyword evidence="3" id="KW-1185">Reference proteome</keyword>
<dbReference type="Pfam" id="PF07929">
    <property type="entry name" value="PRiA4_ORF3"/>
    <property type="match status" value="1"/>
</dbReference>
<dbReference type="PANTHER" id="PTHR41878">
    <property type="entry name" value="LEXA REPRESSOR-RELATED"/>
    <property type="match status" value="1"/>
</dbReference>
<proteinExistence type="predicted"/>
<gene>
    <name evidence="2" type="ORF">ANI01nite_17810</name>
</gene>
<name>A0ABQ0RLA1_GLUNI</name>
<evidence type="ECO:0000259" key="1">
    <source>
        <dbReference type="Pfam" id="PF07929"/>
    </source>
</evidence>